<dbReference type="PANTHER" id="PTHR33052">
    <property type="entry name" value="DUF4228 DOMAIN PROTEIN-RELATED"/>
    <property type="match status" value="1"/>
</dbReference>
<feature type="compositionally biased region" description="Basic residues" evidence="1">
    <location>
        <begin position="240"/>
        <end position="253"/>
    </location>
</feature>
<reference evidence="2" key="1">
    <citation type="submission" date="2016-03" db="EMBL/GenBank/DDBJ databases">
        <title>Mechanisms controlling the formation of the plant cell surface in tip-growing cells are functionally conserved among land plants.</title>
        <authorList>
            <person name="Honkanen S."/>
            <person name="Jones V.A."/>
            <person name="Morieri G."/>
            <person name="Champion C."/>
            <person name="Hetherington A.J."/>
            <person name="Kelly S."/>
            <person name="Saint-Marcoux D."/>
            <person name="Proust H."/>
            <person name="Prescott H."/>
            <person name="Dolan L."/>
        </authorList>
    </citation>
    <scope>NUCLEOTIDE SEQUENCE [LARGE SCALE GENOMIC DNA]</scope>
    <source>
        <tissue evidence="2">Whole gametophyte</tissue>
    </source>
</reference>
<feature type="region of interest" description="Disordered" evidence="1">
    <location>
        <begin position="188"/>
        <end position="274"/>
    </location>
</feature>
<feature type="compositionally biased region" description="Basic and acidic residues" evidence="1">
    <location>
        <begin position="195"/>
        <end position="209"/>
    </location>
</feature>
<name>A0A176VDD1_MARPO</name>
<evidence type="ECO:0000313" key="3">
    <source>
        <dbReference type="Proteomes" id="UP000077202"/>
    </source>
</evidence>
<organism evidence="2 3">
    <name type="scientific">Marchantia polymorpha subsp. ruderalis</name>
    <dbReference type="NCBI Taxonomy" id="1480154"/>
    <lineage>
        <taxon>Eukaryota</taxon>
        <taxon>Viridiplantae</taxon>
        <taxon>Streptophyta</taxon>
        <taxon>Embryophyta</taxon>
        <taxon>Marchantiophyta</taxon>
        <taxon>Marchantiopsida</taxon>
        <taxon>Marchantiidae</taxon>
        <taxon>Marchantiales</taxon>
        <taxon>Marchantiaceae</taxon>
        <taxon>Marchantia</taxon>
    </lineage>
</organism>
<protein>
    <submittedName>
        <fullName evidence="2">Uncharacterized protein</fullName>
    </submittedName>
</protein>
<dbReference type="AlphaFoldDB" id="A0A176VDD1"/>
<accession>A0A176VDD1</accession>
<dbReference type="InterPro" id="IPR025322">
    <property type="entry name" value="PADRE_dom"/>
</dbReference>
<comment type="caution">
    <text evidence="2">The sequence shown here is derived from an EMBL/GenBank/DDBJ whole genome shotgun (WGS) entry which is preliminary data.</text>
</comment>
<gene>
    <name evidence="2" type="ORF">AXG93_1944s1050</name>
</gene>
<proteinExistence type="predicted"/>
<dbReference type="Proteomes" id="UP000077202">
    <property type="component" value="Unassembled WGS sequence"/>
</dbReference>
<dbReference type="Pfam" id="PF14009">
    <property type="entry name" value="PADRE"/>
    <property type="match status" value="1"/>
</dbReference>
<dbReference type="EMBL" id="LVLJ01003987">
    <property type="protein sequence ID" value="OAE18869.1"/>
    <property type="molecule type" value="Genomic_DNA"/>
</dbReference>
<evidence type="ECO:0000256" key="1">
    <source>
        <dbReference type="SAM" id="MobiDB-lite"/>
    </source>
</evidence>
<evidence type="ECO:0000313" key="2">
    <source>
        <dbReference type="EMBL" id="OAE18869.1"/>
    </source>
</evidence>
<sequence>MGNFASCVSPDVSKLSVKVVHPDGKMEEFRRSVVVAELMMEHPNHFVCHSSALTNINKKSMLSAEIELEAGRLYYLLPYDKFQGILTPEVTDAPGNKPARAVNAIQQLAQAKFEIQNKANSMVTRVTIKGDDLSHLLSEVGNGAGRRTPLVSYSSPDLRSLYTNQLLTRSNSWKPMLETIQEVVAVSRSKKQRVHNWEDTSADDSRPSEPESAVVSPKASIKEAAVVPLLSTPPQSTAAPKKKGKPEKKKSSFKKSDKEQQPAKPQGPLPPQSPGVYTELFPMVQLPSYLFLSMLVSCPAPHPLLLSLFLFTLLSLERVSTLELEKASFRSVSWSAPEILHVNSGHAESEWPTLRTLQTGEVDTRTRRRKSLEAVCALSFTCTRCQLVSSEQAGRKGHRHFADELNMVTWIFTREAS</sequence>
<keyword evidence="3" id="KW-1185">Reference proteome</keyword>